<feature type="transmembrane region" description="Helical" evidence="7">
    <location>
        <begin position="51"/>
        <end position="70"/>
    </location>
</feature>
<dbReference type="Pfam" id="PF01313">
    <property type="entry name" value="Bac_export_3"/>
    <property type="match status" value="1"/>
</dbReference>
<dbReference type="InterPro" id="IPR006305">
    <property type="entry name" value="FliQ"/>
</dbReference>
<dbReference type="GO" id="GO:0005886">
    <property type="term" value="C:plasma membrane"/>
    <property type="evidence" value="ECO:0007669"/>
    <property type="project" value="UniProtKB-SubCell"/>
</dbReference>
<evidence type="ECO:0000256" key="4">
    <source>
        <dbReference type="ARBA" id="ARBA00022692"/>
    </source>
</evidence>
<sequence>MGPEAFVELFQDALYLILVMVCAIIIPGLIVGLLVAIFQAATSINEQTLSFLPRLIATLVALMFFGHWMTRMLMEYFFRLIEEIPQLLY</sequence>
<keyword evidence="8" id="KW-0966">Cell projection</keyword>
<protein>
    <recommendedName>
        <fullName evidence="7">Flagellar biosynthetic protein FliQ</fullName>
    </recommendedName>
</protein>
<name>A0A128ESU9_9GAMM</name>
<keyword evidence="6 7" id="KW-0472">Membrane</keyword>
<proteinExistence type="inferred from homology"/>
<keyword evidence="8" id="KW-0969">Cilium</keyword>
<keyword evidence="9" id="KW-1185">Reference proteome</keyword>
<keyword evidence="8" id="KW-0282">Flagellum</keyword>
<dbReference type="EMBL" id="FIZY01000001">
    <property type="protein sequence ID" value="CZF77185.1"/>
    <property type="molecule type" value="Genomic_DNA"/>
</dbReference>
<evidence type="ECO:0000256" key="1">
    <source>
        <dbReference type="ARBA" id="ARBA00004651"/>
    </source>
</evidence>
<accession>A0A128ESU9</accession>
<dbReference type="RefSeq" id="WP_062662983.1">
    <property type="nucleotide sequence ID" value="NZ_CAWRCI010000001.1"/>
</dbReference>
<comment type="subcellular location">
    <subcellularLocation>
        <location evidence="1 7">Cell membrane</location>
        <topology evidence="1">Multi-pass membrane protein</topology>
    </subcellularLocation>
    <subcellularLocation>
        <location evidence="7">Bacterial flagellum basal body</location>
    </subcellularLocation>
</comment>
<gene>
    <name evidence="8" type="primary">fliQ_1</name>
    <name evidence="7" type="synonym">fliQ</name>
    <name evidence="8" type="ORF">GMA8713_00058</name>
</gene>
<dbReference type="NCBIfam" id="TIGR01402">
    <property type="entry name" value="fliQ"/>
    <property type="match status" value="1"/>
</dbReference>
<dbReference type="PANTHER" id="PTHR34040:SF8">
    <property type="entry name" value="FLAGELLAR BIOSYNTHETIC PROTEIN FLIQ"/>
    <property type="match status" value="1"/>
</dbReference>
<organism evidence="8 9">
    <name type="scientific">Grimontia marina</name>
    <dbReference type="NCBI Taxonomy" id="646534"/>
    <lineage>
        <taxon>Bacteria</taxon>
        <taxon>Pseudomonadati</taxon>
        <taxon>Pseudomonadota</taxon>
        <taxon>Gammaproteobacteria</taxon>
        <taxon>Vibrionales</taxon>
        <taxon>Vibrionaceae</taxon>
        <taxon>Grimontia</taxon>
    </lineage>
</organism>
<comment type="similarity">
    <text evidence="2 7">Belongs to the FliQ/MopD/SpaQ family.</text>
</comment>
<dbReference type="PRINTS" id="PR00952">
    <property type="entry name" value="TYPE3IMQPROT"/>
</dbReference>
<dbReference type="GO" id="GO:0044780">
    <property type="term" value="P:bacterial-type flagellum assembly"/>
    <property type="evidence" value="ECO:0007669"/>
    <property type="project" value="InterPro"/>
</dbReference>
<comment type="function">
    <text evidence="7">Role in flagellar biosynthesis.</text>
</comment>
<dbReference type="PANTHER" id="PTHR34040">
    <property type="entry name" value="FLAGELLAR BIOSYNTHETIC PROTEIN FLIQ"/>
    <property type="match status" value="1"/>
</dbReference>
<evidence type="ECO:0000256" key="6">
    <source>
        <dbReference type="ARBA" id="ARBA00023136"/>
    </source>
</evidence>
<dbReference type="Proteomes" id="UP000073601">
    <property type="component" value="Unassembled WGS sequence"/>
</dbReference>
<dbReference type="AlphaFoldDB" id="A0A128ESU9"/>
<evidence type="ECO:0000256" key="2">
    <source>
        <dbReference type="ARBA" id="ARBA00006156"/>
    </source>
</evidence>
<evidence type="ECO:0000256" key="3">
    <source>
        <dbReference type="ARBA" id="ARBA00022475"/>
    </source>
</evidence>
<dbReference type="GO" id="GO:0009306">
    <property type="term" value="P:protein secretion"/>
    <property type="evidence" value="ECO:0007669"/>
    <property type="project" value="InterPro"/>
</dbReference>
<evidence type="ECO:0000256" key="7">
    <source>
        <dbReference type="RuleBase" id="RU364090"/>
    </source>
</evidence>
<keyword evidence="3 7" id="KW-1003">Cell membrane</keyword>
<dbReference type="InterPro" id="IPR002191">
    <property type="entry name" value="Bac_export_3"/>
</dbReference>
<keyword evidence="7" id="KW-0975">Bacterial flagellum</keyword>
<evidence type="ECO:0000256" key="5">
    <source>
        <dbReference type="ARBA" id="ARBA00022989"/>
    </source>
</evidence>
<evidence type="ECO:0000313" key="8">
    <source>
        <dbReference type="EMBL" id="CZF77185.1"/>
    </source>
</evidence>
<keyword evidence="5 7" id="KW-1133">Transmembrane helix</keyword>
<feature type="transmembrane region" description="Helical" evidence="7">
    <location>
        <begin position="13"/>
        <end position="39"/>
    </location>
</feature>
<dbReference type="PIRSF" id="PIRSF004669">
    <property type="entry name" value="FliQ"/>
    <property type="match status" value="1"/>
</dbReference>
<evidence type="ECO:0000313" key="9">
    <source>
        <dbReference type="Proteomes" id="UP000073601"/>
    </source>
</evidence>
<reference evidence="9" key="1">
    <citation type="submission" date="2016-02" db="EMBL/GenBank/DDBJ databases">
        <authorList>
            <person name="Rodrigo-Torres Lidia"/>
            <person name="Arahal R.David."/>
        </authorList>
    </citation>
    <scope>NUCLEOTIDE SEQUENCE [LARGE SCALE GENOMIC DNA]</scope>
    <source>
        <strain evidence="9">CECT 8713</strain>
    </source>
</reference>
<dbReference type="GO" id="GO:0009425">
    <property type="term" value="C:bacterial-type flagellum basal body"/>
    <property type="evidence" value="ECO:0007669"/>
    <property type="project" value="UniProtKB-SubCell"/>
</dbReference>
<dbReference type="OrthoDB" id="9806440at2"/>
<keyword evidence="4 7" id="KW-0812">Transmembrane</keyword>